<dbReference type="PANTHER" id="PTHR48200:SF1">
    <property type="entry name" value="AMINOTRANSFERASE-LIKE PLANT MOBILE DOMAIN-CONTAINING PROTEIN"/>
    <property type="match status" value="1"/>
</dbReference>
<feature type="coiled-coil region" evidence="1">
    <location>
        <begin position="431"/>
        <end position="493"/>
    </location>
</feature>
<dbReference type="AlphaFoldDB" id="A0A8J5Y238"/>
<feature type="domain" description="DUF7745" evidence="2">
    <location>
        <begin position="61"/>
        <end position="414"/>
    </location>
</feature>
<dbReference type="EMBL" id="JAHUZN010000013">
    <property type="protein sequence ID" value="KAG8471780.1"/>
    <property type="molecule type" value="Genomic_DNA"/>
</dbReference>
<dbReference type="InterPro" id="IPR056647">
    <property type="entry name" value="DUF7745"/>
</dbReference>
<dbReference type="PANTHER" id="PTHR48200">
    <property type="entry name" value="PROTEIN, PUTATIVE-RELATED"/>
    <property type="match status" value="1"/>
</dbReference>
<keyword evidence="4" id="KW-1185">Reference proteome</keyword>
<name>A0A8J5Y238_9ROSI</name>
<reference evidence="3 4" key="1">
    <citation type="journal article" date="2021" name="bioRxiv">
        <title>The Gossypium anomalum genome as a resource for cotton improvement and evolutionary analysis of hybrid incompatibility.</title>
        <authorList>
            <person name="Grover C.E."/>
            <person name="Yuan D."/>
            <person name="Arick M.A."/>
            <person name="Miller E.R."/>
            <person name="Hu G."/>
            <person name="Peterson D.G."/>
            <person name="Wendel J.F."/>
            <person name="Udall J.A."/>
        </authorList>
    </citation>
    <scope>NUCLEOTIDE SEQUENCE [LARGE SCALE GENOMIC DNA]</scope>
    <source>
        <strain evidence="3">JFW-Udall</strain>
        <tissue evidence="3">Leaf</tissue>
    </source>
</reference>
<evidence type="ECO:0000313" key="4">
    <source>
        <dbReference type="Proteomes" id="UP000701853"/>
    </source>
</evidence>
<accession>A0A8J5Y238</accession>
<comment type="caution">
    <text evidence="3">The sequence shown here is derived from an EMBL/GenBank/DDBJ whole genome shotgun (WGS) entry which is preliminary data.</text>
</comment>
<proteinExistence type="predicted"/>
<organism evidence="3 4">
    <name type="scientific">Gossypium anomalum</name>
    <dbReference type="NCBI Taxonomy" id="47600"/>
    <lineage>
        <taxon>Eukaryota</taxon>
        <taxon>Viridiplantae</taxon>
        <taxon>Streptophyta</taxon>
        <taxon>Embryophyta</taxon>
        <taxon>Tracheophyta</taxon>
        <taxon>Spermatophyta</taxon>
        <taxon>Magnoliopsida</taxon>
        <taxon>eudicotyledons</taxon>
        <taxon>Gunneridae</taxon>
        <taxon>Pentapetalae</taxon>
        <taxon>rosids</taxon>
        <taxon>malvids</taxon>
        <taxon>Malvales</taxon>
        <taxon>Malvaceae</taxon>
        <taxon>Malvoideae</taxon>
        <taxon>Gossypium</taxon>
    </lineage>
</organism>
<keyword evidence="1" id="KW-0175">Coiled coil</keyword>
<evidence type="ECO:0000313" key="3">
    <source>
        <dbReference type="EMBL" id="KAG8471780.1"/>
    </source>
</evidence>
<protein>
    <recommendedName>
        <fullName evidence="2">DUF7745 domain-containing protein</fullName>
    </recommendedName>
</protein>
<dbReference type="Proteomes" id="UP000701853">
    <property type="component" value="Chromosome 13"/>
</dbReference>
<dbReference type="Pfam" id="PF24924">
    <property type="entry name" value="DUF7745"/>
    <property type="match status" value="1"/>
</dbReference>
<gene>
    <name evidence="3" type="ORF">CXB51_036064</name>
</gene>
<sequence>MEESITQITEKNAVVRDWSLKTQREKGDSLVEGCVANFPEQITVNVRQNNLEDLVRIWNQWDSDTKGIFAERYGDIAHLITIRVDEQLIQAMVRFWDPAYQCFTFNQEDMTPTIEEYAALLRIDNVQFGKIYVKEPKPMTFKKKLVKLIDMTDAWVEKQIKKKNETICIPWSSLRELVLNHPDILKRVNLFALAIYGLVIFPKVLGYLEVAVVDFFERLKQGVNPVPTILAETFRSLNSCRKMGKGRFIGCAQLLNVWILSHFWKLERTPFHMFSKTFAPLEAYLKKEWPKEVTEQYWVSVFQNLRAEDITWRAPWIRPSILLYKCGSQDWVPLLGLWGGVGYAPLLVQRQFSSRQFLPATGGLTQFEFTFAGEGYMKRVRDTAKSWKEIFFMELALYADTLTQDYDMWRKQRVNSQQISSTNYTAQNPFLEEMPSELEIARQEFDTLQEENYQLKIEVQVERSRTEKVQREAEIVRNDLRDLHLENKKLRNTIKNSGLGKSTAEWREEISNIKGGMEFWKGKAKKEEEKAAHAAIELRKKNVEYEIVTAEFANSQSEHQELKRRTRDLENMLQSRQQQLDNLLKALEEKNDQYDRDIHAYEGTLQEKEMQLNFLINEIRKAAMQVVQLSDEAEVLSCQFPPSQRSSISEFLEQVKKQGNVARKFV</sequence>
<evidence type="ECO:0000259" key="2">
    <source>
        <dbReference type="Pfam" id="PF24924"/>
    </source>
</evidence>
<evidence type="ECO:0000256" key="1">
    <source>
        <dbReference type="SAM" id="Coils"/>
    </source>
</evidence>
<feature type="coiled-coil region" evidence="1">
    <location>
        <begin position="545"/>
        <end position="632"/>
    </location>
</feature>